<keyword evidence="2" id="KW-1185">Reference proteome</keyword>
<dbReference type="EMBL" id="JACVXB010000002">
    <property type="protein sequence ID" value="MBD0831997.1"/>
    <property type="molecule type" value="Genomic_DNA"/>
</dbReference>
<evidence type="ECO:0000313" key="1">
    <source>
        <dbReference type="EMBL" id="MBD0831997.1"/>
    </source>
</evidence>
<dbReference type="AlphaFoldDB" id="A0A8J6PZZ6"/>
<reference evidence="1 2" key="1">
    <citation type="submission" date="2020-09" db="EMBL/GenBank/DDBJ databases">
        <title>TT11 complete genome.</title>
        <authorList>
            <person name="Wu Z."/>
        </authorList>
    </citation>
    <scope>NUCLEOTIDE SEQUENCE [LARGE SCALE GENOMIC DNA]</scope>
    <source>
        <strain evidence="1 2">TT11</strain>
    </source>
</reference>
<protein>
    <submittedName>
        <fullName evidence="1">Uncharacterized protein</fullName>
    </submittedName>
</protein>
<accession>A0A8J6PZZ6</accession>
<comment type="caution">
    <text evidence="1">The sequence shown here is derived from an EMBL/GenBank/DDBJ whole genome shotgun (WGS) entry which is preliminary data.</text>
</comment>
<name>A0A8J6PZZ6_9FLAO</name>
<sequence>MGIENDLIKREINRLTLLLSRLIEKTIGLNSNNASEELDKIDKTLKDEFDLSVNDIIYFNDLELKQKISCMHETHLELLSEFIFELIMNDKLNGANNRIDNLMLKKKLMVILDYLNKSSETYSFKRMQMKDKLNALL</sequence>
<organism evidence="1 2">
    <name type="scientific">Aestuariibaculum sediminum</name>
    <dbReference type="NCBI Taxonomy" id="2770637"/>
    <lineage>
        <taxon>Bacteria</taxon>
        <taxon>Pseudomonadati</taxon>
        <taxon>Bacteroidota</taxon>
        <taxon>Flavobacteriia</taxon>
        <taxon>Flavobacteriales</taxon>
        <taxon>Flavobacteriaceae</taxon>
    </lineage>
</organism>
<proteinExistence type="predicted"/>
<evidence type="ECO:0000313" key="2">
    <source>
        <dbReference type="Proteomes" id="UP000600588"/>
    </source>
</evidence>
<dbReference type="RefSeq" id="WP_188229778.1">
    <property type="nucleotide sequence ID" value="NZ_JACVXB010000002.1"/>
</dbReference>
<dbReference type="Proteomes" id="UP000600588">
    <property type="component" value="Unassembled WGS sequence"/>
</dbReference>
<gene>
    <name evidence="1" type="ORF">ICJ83_07615</name>
</gene>